<dbReference type="InterPro" id="IPR050179">
    <property type="entry name" value="Trans_hexapeptide_repeat"/>
</dbReference>
<evidence type="ECO:0000313" key="8">
    <source>
        <dbReference type="Proteomes" id="UP000260828"/>
    </source>
</evidence>
<keyword evidence="5" id="KW-0808">Transferase</keyword>
<reference evidence="5 7" key="1">
    <citation type="submission" date="2015-09" db="EMBL/GenBank/DDBJ databases">
        <authorList>
            <consortium name="Pathogen Informatics"/>
        </authorList>
    </citation>
    <scope>NUCLEOTIDE SEQUENCE [LARGE SCALE GENOMIC DNA]</scope>
    <source>
        <strain evidence="5 7">2789STDY5834939</strain>
    </source>
</reference>
<evidence type="ECO:0000256" key="2">
    <source>
        <dbReference type="PIRSR" id="PIRSR620019-2"/>
    </source>
</evidence>
<accession>A0A174LAT4</accession>
<evidence type="ECO:0000313" key="5">
    <source>
        <dbReference type="EMBL" id="CUP18905.1"/>
    </source>
</evidence>
<dbReference type="Gene3D" id="2.160.10.10">
    <property type="entry name" value="Hexapeptide repeat proteins"/>
    <property type="match status" value="1"/>
</dbReference>
<feature type="domain" description="Mannose-1-phosphate guanyltransferase C-terminal" evidence="4">
    <location>
        <begin position="91"/>
        <end position="165"/>
    </location>
</feature>
<evidence type="ECO:0000259" key="4">
    <source>
        <dbReference type="Pfam" id="PF25087"/>
    </source>
</evidence>
<dbReference type="InterPro" id="IPR041561">
    <property type="entry name" value="PglD_N"/>
</dbReference>
<dbReference type="OrthoDB" id="9801456at2"/>
<dbReference type="RefSeq" id="WP_055243621.1">
    <property type="nucleotide sequence ID" value="NZ_CABIWA010000002.1"/>
</dbReference>
<dbReference type="PANTHER" id="PTHR43300:SF7">
    <property type="entry name" value="UDP-N-ACETYLBACILLOSAMINE N-ACETYLTRANSFERASE"/>
    <property type="match status" value="1"/>
</dbReference>
<feature type="site" description="Increases basicity of active site His" evidence="1">
    <location>
        <position position="138"/>
    </location>
</feature>
<proteinExistence type="predicted"/>
<evidence type="ECO:0000313" key="7">
    <source>
        <dbReference type="Proteomes" id="UP000095765"/>
    </source>
</evidence>
<dbReference type="CDD" id="cd03360">
    <property type="entry name" value="LbH_AT_putative"/>
    <property type="match status" value="1"/>
</dbReference>
<protein>
    <submittedName>
        <fullName evidence="6">Sugar O-acyltransferase</fullName>
    </submittedName>
    <submittedName>
        <fullName evidence="5">UDP-3-O-(3-hydroxymyristoyl)glucosamine N-acyltransferase</fullName>
        <ecNumber evidence="5">2.3.1.191</ecNumber>
    </submittedName>
</protein>
<evidence type="ECO:0000313" key="6">
    <source>
        <dbReference type="EMBL" id="RGE68790.1"/>
    </source>
</evidence>
<feature type="domain" description="PglD N-terminal" evidence="3">
    <location>
        <begin position="6"/>
        <end position="82"/>
    </location>
</feature>
<dbReference type="Pfam" id="PF25087">
    <property type="entry name" value="GMPPB_C"/>
    <property type="match status" value="1"/>
</dbReference>
<dbReference type="EMBL" id="CZBE01000001">
    <property type="protein sequence ID" value="CUP18905.1"/>
    <property type="molecule type" value="Genomic_DNA"/>
</dbReference>
<reference evidence="6 8" key="2">
    <citation type="submission" date="2018-08" db="EMBL/GenBank/DDBJ databases">
        <title>A genome reference for cultivated species of the human gut microbiota.</title>
        <authorList>
            <person name="Zou Y."/>
            <person name="Xue W."/>
            <person name="Luo G."/>
        </authorList>
    </citation>
    <scope>NUCLEOTIDE SEQUENCE [LARGE SCALE GENOMIC DNA]</scope>
    <source>
        <strain evidence="6 8">TF05-12AC</strain>
    </source>
</reference>
<dbReference type="NCBIfam" id="TIGR03570">
    <property type="entry name" value="NeuD_NnaD"/>
    <property type="match status" value="1"/>
</dbReference>
<dbReference type="Proteomes" id="UP000095765">
    <property type="component" value="Unassembled WGS sequence"/>
</dbReference>
<dbReference type="EC" id="2.3.1.191" evidence="5"/>
<dbReference type="InterPro" id="IPR011004">
    <property type="entry name" value="Trimer_LpxA-like_sf"/>
</dbReference>
<evidence type="ECO:0000259" key="3">
    <source>
        <dbReference type="Pfam" id="PF17836"/>
    </source>
</evidence>
<dbReference type="InterPro" id="IPR020019">
    <property type="entry name" value="AcTrfase_PglD-like"/>
</dbReference>
<name>A0A174LAT4_9FIRM</name>
<evidence type="ECO:0000256" key="1">
    <source>
        <dbReference type="PIRSR" id="PIRSR620019-1"/>
    </source>
</evidence>
<dbReference type="AlphaFoldDB" id="A0A174LAT4"/>
<keyword evidence="5" id="KW-0012">Acyltransferase</keyword>
<dbReference type="PANTHER" id="PTHR43300">
    <property type="entry name" value="ACETYLTRANSFERASE"/>
    <property type="match status" value="1"/>
</dbReference>
<dbReference type="Gene3D" id="3.40.50.20">
    <property type="match status" value="1"/>
</dbReference>
<feature type="active site" description="Proton acceptor" evidence="1">
    <location>
        <position position="137"/>
    </location>
</feature>
<dbReference type="Pfam" id="PF17836">
    <property type="entry name" value="PglD_N"/>
    <property type="match status" value="1"/>
</dbReference>
<sequence length="217" mass="23388">MSKKRLGIYGAGGLGRESYFLAERINAVSNHWSDIFFIDDFAQQDGLILSWDKVKICSNPDETELFIACGEPILRHRLAKKVTAEGYALAALVSPNIQLPNDVQIGNGVALFDGCIVMPNVRIGENTCVASGCILSHDSKIGMDCYLSPGCVVCGHVSIDDCSFLGAGCTIRNNLVIGPNTIIGVGAAVVKDVKKQEVVVGVPARFVRWNKNGRVFM</sequence>
<dbReference type="SUPFAM" id="SSF51161">
    <property type="entry name" value="Trimeric LpxA-like enzymes"/>
    <property type="match status" value="1"/>
</dbReference>
<dbReference type="InterPro" id="IPR056729">
    <property type="entry name" value="GMPPB_C"/>
</dbReference>
<dbReference type="Proteomes" id="UP000260828">
    <property type="component" value="Unassembled WGS sequence"/>
</dbReference>
<gene>
    <name evidence="5" type="primary">lpxD</name>
    <name evidence="6" type="ORF">DXC40_05710</name>
    <name evidence="5" type="ORF">ERS852551_00027</name>
</gene>
<organism evidence="5 7">
    <name type="scientific">Anaerotruncus colihominis</name>
    <dbReference type="NCBI Taxonomy" id="169435"/>
    <lineage>
        <taxon>Bacteria</taxon>
        <taxon>Bacillati</taxon>
        <taxon>Bacillota</taxon>
        <taxon>Clostridia</taxon>
        <taxon>Eubacteriales</taxon>
        <taxon>Oscillospiraceae</taxon>
        <taxon>Anaerotruncus</taxon>
    </lineage>
</organism>
<feature type="binding site" evidence="2">
    <location>
        <position position="70"/>
    </location>
    <ligand>
        <name>substrate</name>
    </ligand>
</feature>
<dbReference type="EMBL" id="QVME01000002">
    <property type="protein sequence ID" value="RGE68790.1"/>
    <property type="molecule type" value="Genomic_DNA"/>
</dbReference>
<dbReference type="GO" id="GO:0103118">
    <property type="term" value="F:UDP-3-O-[(3R)-3-hydroxyacyl]-glucosamine N-acyltransferase activity"/>
    <property type="evidence" value="ECO:0007669"/>
    <property type="project" value="UniProtKB-EC"/>
</dbReference>